<accession>A0A1I5PPG1</accession>
<proteinExistence type="predicted"/>
<dbReference type="AlphaFoldDB" id="A0A1I5PPG1"/>
<sequence length="142" mass="14687">MSDPAPAVRAGEAAAAVRSGRRDPPASWGAAALRLDVLSTAPPRGARQVPPGSAEHDPGRLRSGLRGRPASNDPWRRRVRGGTAAQFADPGHDVAEAGPVGCRAEFVVACAVPAEREQGLLPLASIAGQPSAVPPRLERAKR</sequence>
<dbReference type="EMBL" id="FOWC01000005">
    <property type="protein sequence ID" value="SFP35915.1"/>
    <property type="molecule type" value="Genomic_DNA"/>
</dbReference>
<name>A0A1I5PPG1_9PSEU</name>
<dbReference type="STRING" id="112413.SAMN05421854_10536"/>
<dbReference type="Proteomes" id="UP000199137">
    <property type="component" value="Unassembled WGS sequence"/>
</dbReference>
<dbReference type="RefSeq" id="WP_093574250.1">
    <property type="nucleotide sequence ID" value="NZ_FOWC01000005.1"/>
</dbReference>
<organism evidence="2 3">
    <name type="scientific">Amycolatopsis rubida</name>
    <dbReference type="NCBI Taxonomy" id="112413"/>
    <lineage>
        <taxon>Bacteria</taxon>
        <taxon>Bacillati</taxon>
        <taxon>Actinomycetota</taxon>
        <taxon>Actinomycetes</taxon>
        <taxon>Pseudonocardiales</taxon>
        <taxon>Pseudonocardiaceae</taxon>
        <taxon>Amycolatopsis</taxon>
    </lineage>
</organism>
<gene>
    <name evidence="2" type="ORF">SAMN05421854_10536</name>
</gene>
<evidence type="ECO:0000313" key="2">
    <source>
        <dbReference type="EMBL" id="SFP35915.1"/>
    </source>
</evidence>
<reference evidence="2 3" key="1">
    <citation type="submission" date="2016-10" db="EMBL/GenBank/DDBJ databases">
        <authorList>
            <person name="de Groot N.N."/>
        </authorList>
    </citation>
    <scope>NUCLEOTIDE SEQUENCE [LARGE SCALE GENOMIC DNA]</scope>
    <source>
        <strain evidence="2 3">DSM 44637</strain>
    </source>
</reference>
<evidence type="ECO:0000256" key="1">
    <source>
        <dbReference type="SAM" id="MobiDB-lite"/>
    </source>
</evidence>
<evidence type="ECO:0000313" key="3">
    <source>
        <dbReference type="Proteomes" id="UP000199137"/>
    </source>
</evidence>
<feature type="region of interest" description="Disordered" evidence="1">
    <location>
        <begin position="1"/>
        <end position="93"/>
    </location>
</feature>
<feature type="compositionally biased region" description="Low complexity" evidence="1">
    <location>
        <begin position="1"/>
        <end position="18"/>
    </location>
</feature>
<protein>
    <submittedName>
        <fullName evidence="2">Uncharacterized protein</fullName>
    </submittedName>
</protein>